<dbReference type="AlphaFoldDB" id="A0A7R9BUA2"/>
<name>A0A7R9BUA2_9CRUS</name>
<dbReference type="GO" id="GO:0008061">
    <property type="term" value="F:chitin binding"/>
    <property type="evidence" value="ECO:0007669"/>
    <property type="project" value="InterPro"/>
</dbReference>
<dbReference type="PANTHER" id="PTHR22933:SF18">
    <property type="match status" value="1"/>
</dbReference>
<protein>
    <recommendedName>
        <fullName evidence="1">Chitin-binding type-2 domain-containing protein</fullName>
    </recommendedName>
</protein>
<reference evidence="2" key="1">
    <citation type="submission" date="2020-11" db="EMBL/GenBank/DDBJ databases">
        <authorList>
            <person name="Tran Van P."/>
        </authorList>
    </citation>
    <scope>NUCLEOTIDE SEQUENCE</scope>
</reference>
<accession>A0A7R9BUA2</accession>
<dbReference type="GO" id="GO:0005576">
    <property type="term" value="C:extracellular region"/>
    <property type="evidence" value="ECO:0007669"/>
    <property type="project" value="InterPro"/>
</dbReference>
<feature type="domain" description="Chitin-binding type-2" evidence="1">
    <location>
        <begin position="273"/>
        <end position="332"/>
    </location>
</feature>
<dbReference type="SMART" id="SM00494">
    <property type="entry name" value="ChtBD2"/>
    <property type="match status" value="1"/>
</dbReference>
<dbReference type="Proteomes" id="UP000678499">
    <property type="component" value="Unassembled WGS sequence"/>
</dbReference>
<dbReference type="InterPro" id="IPR002557">
    <property type="entry name" value="Chitin-bd_dom"/>
</dbReference>
<dbReference type="Pfam" id="PF01607">
    <property type="entry name" value="CBM_14"/>
    <property type="match status" value="1"/>
</dbReference>
<dbReference type="PROSITE" id="PS50940">
    <property type="entry name" value="CHIT_BIND_II"/>
    <property type="match status" value="1"/>
</dbReference>
<proteinExistence type="predicted"/>
<dbReference type="PANTHER" id="PTHR22933">
    <property type="entry name" value="FI18007P1-RELATED"/>
    <property type="match status" value="1"/>
</dbReference>
<dbReference type="OrthoDB" id="6364363at2759"/>
<evidence type="ECO:0000313" key="3">
    <source>
        <dbReference type="Proteomes" id="UP000678499"/>
    </source>
</evidence>
<keyword evidence="3" id="KW-1185">Reference proteome</keyword>
<evidence type="ECO:0000259" key="1">
    <source>
        <dbReference type="PROSITE" id="PS50940"/>
    </source>
</evidence>
<dbReference type="SUPFAM" id="SSF57625">
    <property type="entry name" value="Invertebrate chitin-binding proteins"/>
    <property type="match status" value="1"/>
</dbReference>
<dbReference type="Gene3D" id="2.170.140.10">
    <property type="entry name" value="Chitin binding domain"/>
    <property type="match status" value="1"/>
</dbReference>
<sequence>MLPGRKGQSWEISVDYQQDFEEDGNNEPRHFLGNDLVIATTAKPLIEADLRDNFRPFLKPHQIENHNEEQNNERFHSTRKYDEETLTPLHQFRFHEPATTVEPYITTHRNSEKLPLFGKDTRKIPRLFRKKFRLPSKVHMERRYINPLFRESLEGAESLEPVLESSPTQQAVYINEIPSSTPDYYNEISSTSNYLNEISESEFDYPRIRPSQRPLTDDRDEALLGNELGPNNNKRPGNHGFHSNEVQLVNENSGDEVNNRPQYPAYGVIPETGFNCSKQLYKGPFADINSGCQVWHYCDLDGRQSSFLCPNGTIFDQRSYTCDWWYKVRCGQSDQLYALNERLFKYRVDDPPQFPFDYHGPHVDQYILQQYFKNLQEMRQKQWGDEGRKARLKEKLREQKRKELIAKLNLELDEATYQKYGFLLRKR</sequence>
<evidence type="ECO:0000313" key="2">
    <source>
        <dbReference type="EMBL" id="CAD7281726.1"/>
    </source>
</evidence>
<organism evidence="2">
    <name type="scientific">Notodromas monacha</name>
    <dbReference type="NCBI Taxonomy" id="399045"/>
    <lineage>
        <taxon>Eukaryota</taxon>
        <taxon>Metazoa</taxon>
        <taxon>Ecdysozoa</taxon>
        <taxon>Arthropoda</taxon>
        <taxon>Crustacea</taxon>
        <taxon>Oligostraca</taxon>
        <taxon>Ostracoda</taxon>
        <taxon>Podocopa</taxon>
        <taxon>Podocopida</taxon>
        <taxon>Cypridocopina</taxon>
        <taxon>Cypridoidea</taxon>
        <taxon>Cyprididae</taxon>
        <taxon>Notodromas</taxon>
    </lineage>
</organism>
<dbReference type="InterPro" id="IPR036508">
    <property type="entry name" value="Chitin-bd_dom_sf"/>
</dbReference>
<dbReference type="EMBL" id="OA885162">
    <property type="protein sequence ID" value="CAD7281726.1"/>
    <property type="molecule type" value="Genomic_DNA"/>
</dbReference>
<gene>
    <name evidence="2" type="ORF">NMOB1V02_LOCUS9363</name>
</gene>
<dbReference type="EMBL" id="CAJPEX010003125">
    <property type="protein sequence ID" value="CAG0921878.1"/>
    <property type="molecule type" value="Genomic_DNA"/>
</dbReference>
<dbReference type="InterPro" id="IPR052976">
    <property type="entry name" value="Scoloptoxin-like"/>
</dbReference>